<dbReference type="GO" id="GO:0015031">
    <property type="term" value="P:protein transport"/>
    <property type="evidence" value="ECO:0007669"/>
    <property type="project" value="UniProtKB-KW"/>
</dbReference>
<evidence type="ECO:0000313" key="11">
    <source>
        <dbReference type="EMBL" id="EFK53829.1"/>
    </source>
</evidence>
<keyword evidence="8" id="KW-0811">Translocation</keyword>
<keyword evidence="7" id="KW-1133">Transmembrane helix</keyword>
<keyword evidence="3" id="KW-0813">Transport</keyword>
<dbReference type="STRING" id="585529.HMPREF0291_11486"/>
<keyword evidence="9" id="KW-0472">Membrane</keyword>
<dbReference type="Proteomes" id="UP000004208">
    <property type="component" value="Unassembled WGS sequence"/>
</dbReference>
<feature type="region of interest" description="Disordered" evidence="10">
    <location>
        <begin position="85"/>
        <end position="121"/>
    </location>
</feature>
<dbReference type="AlphaFoldDB" id="D7WCE8"/>
<keyword evidence="12" id="KW-1185">Reference proteome</keyword>
<dbReference type="EMBL" id="ACLJ02000003">
    <property type="protein sequence ID" value="EFK53829.1"/>
    <property type="molecule type" value="Genomic_DNA"/>
</dbReference>
<evidence type="ECO:0000256" key="9">
    <source>
        <dbReference type="ARBA" id="ARBA00023136"/>
    </source>
</evidence>
<keyword evidence="5" id="KW-0812">Transmembrane</keyword>
<evidence type="ECO:0000256" key="6">
    <source>
        <dbReference type="ARBA" id="ARBA00022927"/>
    </source>
</evidence>
<evidence type="ECO:0000256" key="10">
    <source>
        <dbReference type="SAM" id="MobiDB-lite"/>
    </source>
</evidence>
<gene>
    <name evidence="11" type="primary">yajC</name>
    <name evidence="11" type="ORF">HMPREF0291_11486</name>
</gene>
<evidence type="ECO:0000313" key="12">
    <source>
        <dbReference type="Proteomes" id="UP000004208"/>
    </source>
</evidence>
<dbReference type="InterPro" id="IPR003849">
    <property type="entry name" value="Preprotein_translocase_YajC"/>
</dbReference>
<dbReference type="NCBIfam" id="TIGR00739">
    <property type="entry name" value="yajC"/>
    <property type="match status" value="1"/>
</dbReference>
<evidence type="ECO:0000256" key="3">
    <source>
        <dbReference type="ARBA" id="ARBA00022448"/>
    </source>
</evidence>
<feature type="compositionally biased region" description="Basic and acidic residues" evidence="10">
    <location>
        <begin position="105"/>
        <end position="121"/>
    </location>
</feature>
<dbReference type="GO" id="GO:0005886">
    <property type="term" value="C:plasma membrane"/>
    <property type="evidence" value="ECO:0007669"/>
    <property type="project" value="UniProtKB-SubCell"/>
</dbReference>
<dbReference type="HOGENOM" id="CLU_116157_4_4_11"/>
<evidence type="ECO:0000256" key="1">
    <source>
        <dbReference type="ARBA" id="ARBA00004162"/>
    </source>
</evidence>
<dbReference type="OrthoDB" id="4419940at2"/>
<dbReference type="eggNOG" id="COG1862">
    <property type="taxonomic scope" value="Bacteria"/>
</dbReference>
<dbReference type="PANTHER" id="PTHR33909:SF1">
    <property type="entry name" value="SEC TRANSLOCON ACCESSORY COMPLEX SUBUNIT YAJC"/>
    <property type="match status" value="1"/>
</dbReference>
<comment type="subcellular location">
    <subcellularLocation>
        <location evidence="1">Cell membrane</location>
        <topology evidence="1">Single-pass membrane protein</topology>
    </subcellularLocation>
</comment>
<sequence length="121" mass="12927">MDLILLLLVFALFALPMIVMSRVNRKRIAEAKQLQASAKPGDRILTVSGFYGEIVGGTEQTVEVELAPGAVVTMDRAGVMKIIDDETVQPGAENAGSADGFSADDGEHPEGYVDPEQDPRP</sequence>
<dbReference type="Pfam" id="PF02699">
    <property type="entry name" value="YajC"/>
    <property type="match status" value="1"/>
</dbReference>
<proteinExistence type="inferred from homology"/>
<evidence type="ECO:0000256" key="8">
    <source>
        <dbReference type="ARBA" id="ARBA00023010"/>
    </source>
</evidence>
<evidence type="ECO:0000256" key="7">
    <source>
        <dbReference type="ARBA" id="ARBA00022989"/>
    </source>
</evidence>
<dbReference type="SMART" id="SM01323">
    <property type="entry name" value="YajC"/>
    <property type="match status" value="1"/>
</dbReference>
<dbReference type="PANTHER" id="PTHR33909">
    <property type="entry name" value="SEC TRANSLOCON ACCESSORY COMPLEX SUBUNIT YAJC"/>
    <property type="match status" value="1"/>
</dbReference>
<comment type="caution">
    <text evidence="11">The sequence shown here is derived from an EMBL/GenBank/DDBJ whole genome shotgun (WGS) entry which is preliminary data.</text>
</comment>
<evidence type="ECO:0000256" key="5">
    <source>
        <dbReference type="ARBA" id="ARBA00022692"/>
    </source>
</evidence>
<comment type="similarity">
    <text evidence="2">Belongs to the YajC family.</text>
</comment>
<keyword evidence="6" id="KW-0653">Protein transport</keyword>
<dbReference type="RefSeq" id="WP_005289919.1">
    <property type="nucleotide sequence ID" value="NZ_CM000961.1"/>
</dbReference>
<evidence type="ECO:0000256" key="2">
    <source>
        <dbReference type="ARBA" id="ARBA00006742"/>
    </source>
</evidence>
<protein>
    <submittedName>
        <fullName evidence="11">Preprotein translocase, YajC subunit</fullName>
    </submittedName>
</protein>
<evidence type="ECO:0000256" key="4">
    <source>
        <dbReference type="ARBA" id="ARBA00022475"/>
    </source>
</evidence>
<name>D7WCE8_9CORY</name>
<reference evidence="11" key="1">
    <citation type="submission" date="2010-06" db="EMBL/GenBank/DDBJ databases">
        <authorList>
            <person name="Muzny D."/>
            <person name="Qin X."/>
            <person name="Buhay C."/>
            <person name="Dugan-Rocha S."/>
            <person name="Ding Y."/>
            <person name="Chen G."/>
            <person name="Hawes A."/>
            <person name="Holder M."/>
            <person name="Jhangiani S."/>
            <person name="Johnson A."/>
            <person name="Khan Z."/>
            <person name="Li Z."/>
            <person name="Liu W."/>
            <person name="Liu X."/>
            <person name="Perez L."/>
            <person name="Shen H."/>
            <person name="Wang Q."/>
            <person name="Watt J."/>
            <person name="Xi L."/>
            <person name="Xin Y."/>
            <person name="Zhou J."/>
            <person name="Deng J."/>
            <person name="Jiang H."/>
            <person name="Liu Y."/>
            <person name="Qu J."/>
            <person name="Song X.-Z."/>
            <person name="Zhang L."/>
            <person name="Villasana D."/>
            <person name="Johnson A."/>
            <person name="Liu J."/>
            <person name="Liyanage D."/>
            <person name="Lorensuhewa L."/>
            <person name="Robinson T."/>
            <person name="Song A."/>
            <person name="Song B.-B."/>
            <person name="Dinh H."/>
            <person name="Thornton R."/>
            <person name="Coyle M."/>
            <person name="Francisco L."/>
            <person name="Jackson L."/>
            <person name="Javaid M."/>
            <person name="Korchina V."/>
            <person name="Kovar C."/>
            <person name="Mata R."/>
            <person name="Mathew T."/>
            <person name="Ngo R."/>
            <person name="Nguyen L."/>
            <person name="Nguyen N."/>
            <person name="Okwuonu G."/>
            <person name="Ongeri F."/>
            <person name="Pham C."/>
            <person name="Simmons D."/>
            <person name="Wilczek-Boney K."/>
            <person name="Hale W."/>
            <person name="Jakkamsetti A."/>
            <person name="Pham P."/>
            <person name="Ruth R."/>
            <person name="San Lucas F."/>
            <person name="Warren J."/>
            <person name="Zhang J."/>
            <person name="Zhao Z."/>
            <person name="Zhou C."/>
            <person name="Zhu D."/>
            <person name="Lee S."/>
            <person name="Bess C."/>
            <person name="Blankenburg K."/>
            <person name="Forbes L."/>
            <person name="Fu Q."/>
            <person name="Gubbala S."/>
            <person name="Hirani K."/>
            <person name="Jayaseelan J.C."/>
            <person name="Lara F."/>
            <person name="Munidasa M."/>
            <person name="Palculict T."/>
            <person name="Patil S."/>
            <person name="Pu L.-L."/>
            <person name="Saada N."/>
            <person name="Tang L."/>
            <person name="Weissenberger G."/>
            <person name="Zhu Y."/>
            <person name="Hemphill L."/>
            <person name="Shang Y."/>
            <person name="Youmans B."/>
            <person name="Ayvaz T."/>
            <person name="Ross M."/>
            <person name="Santibanez J."/>
            <person name="Aqrawi P."/>
            <person name="Gross S."/>
            <person name="Joshi V."/>
            <person name="Fowler G."/>
            <person name="Nazareth L."/>
            <person name="Reid J."/>
            <person name="Worley K."/>
            <person name="Petrosino J."/>
            <person name="Highlander S."/>
            <person name="Gibbs R."/>
        </authorList>
    </citation>
    <scope>NUCLEOTIDE SEQUENCE [LARGE SCALE GENOMIC DNA]</scope>
    <source>
        <strain evidence="11">ATCC 33030</strain>
    </source>
</reference>
<keyword evidence="4" id="KW-1003">Cell membrane</keyword>
<organism evidence="11 12">
    <name type="scientific">Corynebacterium genitalium ATCC 33030</name>
    <dbReference type="NCBI Taxonomy" id="585529"/>
    <lineage>
        <taxon>Bacteria</taxon>
        <taxon>Bacillati</taxon>
        <taxon>Actinomycetota</taxon>
        <taxon>Actinomycetes</taxon>
        <taxon>Mycobacteriales</taxon>
        <taxon>Corynebacteriaceae</taxon>
        <taxon>Corynebacterium</taxon>
    </lineage>
</organism>
<accession>D7WCE8</accession>